<keyword evidence="2" id="KW-1133">Transmembrane helix</keyword>
<gene>
    <name evidence="3" type="ORF">GCM10022222_14170</name>
</gene>
<feature type="transmembrane region" description="Helical" evidence="2">
    <location>
        <begin position="27"/>
        <end position="46"/>
    </location>
</feature>
<dbReference type="InterPro" id="IPR047958">
    <property type="entry name" value="B-4DMT-like"/>
</dbReference>
<protein>
    <submittedName>
        <fullName evidence="3">Uncharacterized protein</fullName>
    </submittedName>
</protein>
<accession>A0ABP6VC91</accession>
<dbReference type="NCBIfam" id="NF037996">
    <property type="entry name" value="B-4DMT"/>
    <property type="match status" value="1"/>
</dbReference>
<sequence>MAEEATPGSPGAAYTPSMLGAWLTRGLVMAVVHAVAMTLLAKWSVFHPTGQTVQTSLTLAVLVGVVALWSAVDGWLGKPDRGRAWFIAALVAGVVSGVLYVIGRALFVDETGTSELGAALTGGAAFTALLVLVPAGLGLFVGSRIRRPARADEDDAGAPGPADDETEDGSGTRSGELELPSAKTGTDTGPEEPRSAKKRPRRGAEPASTETGAEEPAPRRVSRPAAARARKRPTVAGRSPAHRNR</sequence>
<reference evidence="4" key="1">
    <citation type="journal article" date="2019" name="Int. J. Syst. Evol. Microbiol.">
        <title>The Global Catalogue of Microorganisms (GCM) 10K type strain sequencing project: providing services to taxonomists for standard genome sequencing and annotation.</title>
        <authorList>
            <consortium name="The Broad Institute Genomics Platform"/>
            <consortium name="The Broad Institute Genome Sequencing Center for Infectious Disease"/>
            <person name="Wu L."/>
            <person name="Ma J."/>
        </authorList>
    </citation>
    <scope>NUCLEOTIDE SEQUENCE [LARGE SCALE GENOMIC DNA]</scope>
    <source>
        <strain evidence="4">JCM 16898</strain>
    </source>
</reference>
<evidence type="ECO:0000256" key="1">
    <source>
        <dbReference type="SAM" id="MobiDB-lite"/>
    </source>
</evidence>
<dbReference type="Proteomes" id="UP001500689">
    <property type="component" value="Unassembled WGS sequence"/>
</dbReference>
<name>A0ABP6VC91_9PSEU</name>
<feature type="region of interest" description="Disordered" evidence="1">
    <location>
        <begin position="150"/>
        <end position="245"/>
    </location>
</feature>
<keyword evidence="4" id="KW-1185">Reference proteome</keyword>
<evidence type="ECO:0000313" key="3">
    <source>
        <dbReference type="EMBL" id="GAA3532113.1"/>
    </source>
</evidence>
<keyword evidence="2" id="KW-0812">Transmembrane</keyword>
<evidence type="ECO:0000313" key="4">
    <source>
        <dbReference type="Proteomes" id="UP001500689"/>
    </source>
</evidence>
<organism evidence="3 4">
    <name type="scientific">Amycolatopsis ultiminotia</name>
    <dbReference type="NCBI Taxonomy" id="543629"/>
    <lineage>
        <taxon>Bacteria</taxon>
        <taxon>Bacillati</taxon>
        <taxon>Actinomycetota</taxon>
        <taxon>Actinomycetes</taxon>
        <taxon>Pseudonocardiales</taxon>
        <taxon>Pseudonocardiaceae</taxon>
        <taxon>Amycolatopsis</taxon>
    </lineage>
</organism>
<keyword evidence="2" id="KW-0472">Membrane</keyword>
<comment type="caution">
    <text evidence="3">The sequence shown here is derived from an EMBL/GenBank/DDBJ whole genome shotgun (WGS) entry which is preliminary data.</text>
</comment>
<feature type="compositionally biased region" description="Acidic residues" evidence="1">
    <location>
        <begin position="152"/>
        <end position="168"/>
    </location>
</feature>
<proteinExistence type="predicted"/>
<feature type="transmembrane region" description="Helical" evidence="2">
    <location>
        <begin position="119"/>
        <end position="141"/>
    </location>
</feature>
<feature type="transmembrane region" description="Helical" evidence="2">
    <location>
        <begin position="84"/>
        <end position="107"/>
    </location>
</feature>
<feature type="transmembrane region" description="Helical" evidence="2">
    <location>
        <begin position="52"/>
        <end position="72"/>
    </location>
</feature>
<evidence type="ECO:0000256" key="2">
    <source>
        <dbReference type="SAM" id="Phobius"/>
    </source>
</evidence>
<dbReference type="EMBL" id="BAAAZN010000002">
    <property type="protein sequence ID" value="GAA3532113.1"/>
    <property type="molecule type" value="Genomic_DNA"/>
</dbReference>